<dbReference type="GO" id="GO:0020037">
    <property type="term" value="F:heme binding"/>
    <property type="evidence" value="ECO:0007669"/>
    <property type="project" value="InterPro"/>
</dbReference>
<dbReference type="Pfam" id="PF00067">
    <property type="entry name" value="p450"/>
    <property type="match status" value="1"/>
</dbReference>
<dbReference type="AlphaFoldDB" id="A0A139WES4"/>
<dbReference type="InParanoid" id="A0A139WES4"/>
<dbReference type="Gene3D" id="1.10.630.10">
    <property type="entry name" value="Cytochrome P450"/>
    <property type="match status" value="1"/>
</dbReference>
<reference evidence="15 16" key="1">
    <citation type="journal article" date="2008" name="Nature">
        <title>The genome of the model beetle and pest Tribolium castaneum.</title>
        <authorList>
            <consortium name="Tribolium Genome Sequencing Consortium"/>
            <person name="Richards S."/>
            <person name="Gibbs R.A."/>
            <person name="Weinstock G.M."/>
            <person name="Brown S.J."/>
            <person name="Denell R."/>
            <person name="Beeman R.W."/>
            <person name="Gibbs R."/>
            <person name="Beeman R.W."/>
            <person name="Brown S.J."/>
            <person name="Bucher G."/>
            <person name="Friedrich M."/>
            <person name="Grimmelikhuijzen C.J."/>
            <person name="Klingler M."/>
            <person name="Lorenzen M."/>
            <person name="Richards S."/>
            <person name="Roth S."/>
            <person name="Schroder R."/>
            <person name="Tautz D."/>
            <person name="Zdobnov E.M."/>
            <person name="Muzny D."/>
            <person name="Gibbs R.A."/>
            <person name="Weinstock G.M."/>
            <person name="Attaway T."/>
            <person name="Bell S."/>
            <person name="Buhay C.J."/>
            <person name="Chandrabose M.N."/>
            <person name="Chavez D."/>
            <person name="Clerk-Blankenburg K.P."/>
            <person name="Cree A."/>
            <person name="Dao M."/>
            <person name="Davis C."/>
            <person name="Chacko J."/>
            <person name="Dinh H."/>
            <person name="Dugan-Rocha S."/>
            <person name="Fowler G."/>
            <person name="Garner T.T."/>
            <person name="Garnes J."/>
            <person name="Gnirke A."/>
            <person name="Hawes A."/>
            <person name="Hernandez J."/>
            <person name="Hines S."/>
            <person name="Holder M."/>
            <person name="Hume J."/>
            <person name="Jhangiani S.N."/>
            <person name="Joshi V."/>
            <person name="Khan Z.M."/>
            <person name="Jackson L."/>
            <person name="Kovar C."/>
            <person name="Kowis A."/>
            <person name="Lee S."/>
            <person name="Lewis L.R."/>
            <person name="Margolis J."/>
            <person name="Morgan M."/>
            <person name="Nazareth L.V."/>
            <person name="Nguyen N."/>
            <person name="Okwuonu G."/>
            <person name="Parker D."/>
            <person name="Richards S."/>
            <person name="Ruiz S.J."/>
            <person name="Santibanez J."/>
            <person name="Savard J."/>
            <person name="Scherer S.E."/>
            <person name="Schneider B."/>
            <person name="Sodergren E."/>
            <person name="Tautz D."/>
            <person name="Vattahil S."/>
            <person name="Villasana D."/>
            <person name="White C.S."/>
            <person name="Wright R."/>
            <person name="Park Y."/>
            <person name="Beeman R.W."/>
            <person name="Lord J."/>
            <person name="Oppert B."/>
            <person name="Lorenzen M."/>
            <person name="Brown S."/>
            <person name="Wang L."/>
            <person name="Savard J."/>
            <person name="Tautz D."/>
            <person name="Richards S."/>
            <person name="Weinstock G."/>
            <person name="Gibbs R.A."/>
            <person name="Liu Y."/>
            <person name="Worley K."/>
            <person name="Weinstock G."/>
            <person name="Elsik C.G."/>
            <person name="Reese J.T."/>
            <person name="Elhaik E."/>
            <person name="Landan G."/>
            <person name="Graur D."/>
            <person name="Arensburger P."/>
            <person name="Atkinson P."/>
            <person name="Beeman R.W."/>
            <person name="Beidler J."/>
            <person name="Brown S.J."/>
            <person name="Demuth J.P."/>
            <person name="Drury D.W."/>
            <person name="Du Y.Z."/>
            <person name="Fujiwara H."/>
            <person name="Lorenzen M."/>
            <person name="Maselli V."/>
            <person name="Osanai M."/>
            <person name="Park Y."/>
            <person name="Robertson H.M."/>
            <person name="Tu Z."/>
            <person name="Wang J.J."/>
            <person name="Wang S."/>
            <person name="Richards S."/>
            <person name="Song H."/>
            <person name="Zhang L."/>
            <person name="Sodergren E."/>
            <person name="Werner D."/>
            <person name="Stanke M."/>
            <person name="Morgenstern B."/>
            <person name="Solovyev V."/>
            <person name="Kosarev P."/>
            <person name="Brown G."/>
            <person name="Chen H.C."/>
            <person name="Ermolaeva O."/>
            <person name="Hlavina W."/>
            <person name="Kapustin Y."/>
            <person name="Kiryutin B."/>
            <person name="Kitts P."/>
            <person name="Maglott D."/>
            <person name="Pruitt K."/>
            <person name="Sapojnikov V."/>
            <person name="Souvorov A."/>
            <person name="Mackey A.J."/>
            <person name="Waterhouse R.M."/>
            <person name="Wyder S."/>
            <person name="Zdobnov E.M."/>
            <person name="Zdobnov E.M."/>
            <person name="Wyder S."/>
            <person name="Kriventseva E.V."/>
            <person name="Kadowaki T."/>
            <person name="Bork P."/>
            <person name="Aranda M."/>
            <person name="Bao R."/>
            <person name="Beermann A."/>
            <person name="Berns N."/>
            <person name="Bolognesi R."/>
            <person name="Bonneton F."/>
            <person name="Bopp D."/>
            <person name="Brown S.J."/>
            <person name="Bucher G."/>
            <person name="Butts T."/>
            <person name="Chaumot A."/>
            <person name="Denell R.E."/>
            <person name="Ferrier D.E."/>
            <person name="Friedrich M."/>
            <person name="Gordon C.M."/>
            <person name="Jindra M."/>
            <person name="Klingler M."/>
            <person name="Lan Q."/>
            <person name="Lattorff H.M."/>
            <person name="Laudet V."/>
            <person name="von Levetsow C."/>
            <person name="Liu Z."/>
            <person name="Lutz R."/>
            <person name="Lynch J.A."/>
            <person name="da Fonseca R.N."/>
            <person name="Posnien N."/>
            <person name="Reuter R."/>
            <person name="Roth S."/>
            <person name="Savard J."/>
            <person name="Schinko J.B."/>
            <person name="Schmitt C."/>
            <person name="Schoppmeier M."/>
            <person name="Schroder R."/>
            <person name="Shippy T.D."/>
            <person name="Simonnet F."/>
            <person name="Marques-Souza H."/>
            <person name="Tautz D."/>
            <person name="Tomoyasu Y."/>
            <person name="Trauner J."/>
            <person name="Van der Zee M."/>
            <person name="Vervoort M."/>
            <person name="Wittkopp N."/>
            <person name="Wimmer E.A."/>
            <person name="Yang X."/>
            <person name="Jones A.K."/>
            <person name="Sattelle D.B."/>
            <person name="Ebert P.R."/>
            <person name="Nelson D."/>
            <person name="Scott J.G."/>
            <person name="Beeman R.W."/>
            <person name="Muthukrishnan S."/>
            <person name="Kramer K.J."/>
            <person name="Arakane Y."/>
            <person name="Beeman R.W."/>
            <person name="Zhu Q."/>
            <person name="Hogenkamp D."/>
            <person name="Dixit R."/>
            <person name="Oppert B."/>
            <person name="Jiang H."/>
            <person name="Zou Z."/>
            <person name="Marshall J."/>
            <person name="Elpidina E."/>
            <person name="Vinokurov K."/>
            <person name="Oppert C."/>
            <person name="Zou Z."/>
            <person name="Evans J."/>
            <person name="Lu Z."/>
            <person name="Zhao P."/>
            <person name="Sumathipala N."/>
            <person name="Altincicek B."/>
            <person name="Vilcinskas A."/>
            <person name="Williams M."/>
            <person name="Hultmark D."/>
            <person name="Hetru C."/>
            <person name="Jiang H."/>
            <person name="Grimmelikhuijzen C.J."/>
            <person name="Hauser F."/>
            <person name="Cazzamali G."/>
            <person name="Williamson M."/>
            <person name="Park Y."/>
            <person name="Li B."/>
            <person name="Tanaka Y."/>
            <person name="Predel R."/>
            <person name="Neupert S."/>
            <person name="Schachtner J."/>
            <person name="Verleyen P."/>
            <person name="Raible F."/>
            <person name="Bork P."/>
            <person name="Friedrich M."/>
            <person name="Walden K.K."/>
            <person name="Robertson H.M."/>
            <person name="Angeli S."/>
            <person name="Foret S."/>
            <person name="Bucher G."/>
            <person name="Schuetz S."/>
            <person name="Maleszka R."/>
            <person name="Wimmer E.A."/>
            <person name="Beeman R.W."/>
            <person name="Lorenzen M."/>
            <person name="Tomoyasu Y."/>
            <person name="Miller S.C."/>
            <person name="Grossmann D."/>
            <person name="Bucher G."/>
        </authorList>
    </citation>
    <scope>NUCLEOTIDE SEQUENCE [LARGE SCALE GENOMIC DNA]</scope>
    <source>
        <strain evidence="15 16">Georgia GA2</strain>
    </source>
</reference>
<evidence type="ECO:0000256" key="11">
    <source>
        <dbReference type="ARBA" id="ARBA00023033"/>
    </source>
</evidence>
<dbReference type="FunFam" id="1.10.630.10:FF:000042">
    <property type="entry name" value="Cytochrome P450"/>
    <property type="match status" value="1"/>
</dbReference>
<dbReference type="GO" id="GO:0005789">
    <property type="term" value="C:endoplasmic reticulum membrane"/>
    <property type="evidence" value="ECO:0007669"/>
    <property type="project" value="UniProtKB-SubCell"/>
</dbReference>
<evidence type="ECO:0000256" key="9">
    <source>
        <dbReference type="ARBA" id="ARBA00023002"/>
    </source>
</evidence>
<evidence type="ECO:0000256" key="4">
    <source>
        <dbReference type="ARBA" id="ARBA00010617"/>
    </source>
</evidence>
<keyword evidence="10 13" id="KW-0408">Iron</keyword>
<reference evidence="15 16" key="2">
    <citation type="journal article" date="2010" name="Nucleic Acids Res.">
        <title>BeetleBase in 2010: revisions to provide comprehensive genomic information for Tribolium castaneum.</title>
        <authorList>
            <person name="Kim H.S."/>
            <person name="Murphy T."/>
            <person name="Xia J."/>
            <person name="Caragea D."/>
            <person name="Park Y."/>
            <person name="Beeman R.W."/>
            <person name="Lorenzen M.D."/>
            <person name="Butcher S."/>
            <person name="Manak J.R."/>
            <person name="Brown S.J."/>
        </authorList>
    </citation>
    <scope>GENOME REANNOTATION</scope>
    <source>
        <strain evidence="15 16">Georgia GA2</strain>
    </source>
</reference>
<dbReference type="GO" id="GO:0016705">
    <property type="term" value="F:oxidoreductase activity, acting on paired donors, with incorporation or reduction of molecular oxygen"/>
    <property type="evidence" value="ECO:0007669"/>
    <property type="project" value="InterPro"/>
</dbReference>
<evidence type="ECO:0000256" key="10">
    <source>
        <dbReference type="ARBA" id="ARBA00023004"/>
    </source>
</evidence>
<dbReference type="OMA" id="AWLTWTM"/>
<evidence type="ECO:0000313" key="16">
    <source>
        <dbReference type="Proteomes" id="UP000007266"/>
    </source>
</evidence>
<name>A0A139WES4_TRICA</name>
<evidence type="ECO:0000256" key="5">
    <source>
        <dbReference type="ARBA" id="ARBA00022617"/>
    </source>
</evidence>
<keyword evidence="6 13" id="KW-0479">Metal-binding</keyword>
<evidence type="ECO:0000256" key="13">
    <source>
        <dbReference type="PIRSR" id="PIRSR602401-1"/>
    </source>
</evidence>
<keyword evidence="11 14" id="KW-0503">Monooxygenase</keyword>
<dbReference type="InterPro" id="IPR036396">
    <property type="entry name" value="Cyt_P450_sf"/>
</dbReference>
<gene>
    <name evidence="15" type="primary">AUGUSTUS-3.0.2_31205</name>
    <name evidence="15" type="ORF">TcasGA2_TC031205</name>
</gene>
<feature type="binding site" description="axial binding residue" evidence="13">
    <location>
        <position position="416"/>
    </location>
    <ligand>
        <name>heme</name>
        <dbReference type="ChEBI" id="CHEBI:30413"/>
    </ligand>
    <ligandPart>
        <name>Fe</name>
        <dbReference type="ChEBI" id="CHEBI:18248"/>
    </ligandPart>
</feature>
<keyword evidence="5 13" id="KW-0349">Heme</keyword>
<dbReference type="InterPro" id="IPR002401">
    <property type="entry name" value="Cyt_P450_E_grp-I"/>
</dbReference>
<dbReference type="FunCoup" id="A0A139WES4">
    <property type="interactions" value="249"/>
</dbReference>
<comment type="cofactor">
    <cofactor evidence="1 13">
        <name>heme</name>
        <dbReference type="ChEBI" id="CHEBI:30413"/>
    </cofactor>
</comment>
<dbReference type="GO" id="GO:0004497">
    <property type="term" value="F:monooxygenase activity"/>
    <property type="evidence" value="ECO:0007669"/>
    <property type="project" value="UniProtKB-KW"/>
</dbReference>
<evidence type="ECO:0000256" key="8">
    <source>
        <dbReference type="ARBA" id="ARBA00022848"/>
    </source>
</evidence>
<dbReference type="Proteomes" id="UP000007266">
    <property type="component" value="Linkage group 7"/>
</dbReference>
<dbReference type="PRINTS" id="PR00463">
    <property type="entry name" value="EP450I"/>
</dbReference>
<dbReference type="GO" id="GO:0005506">
    <property type="term" value="F:iron ion binding"/>
    <property type="evidence" value="ECO:0007669"/>
    <property type="project" value="InterPro"/>
</dbReference>
<keyword evidence="8" id="KW-0492">Microsome</keyword>
<evidence type="ECO:0000313" key="15">
    <source>
        <dbReference type="EMBL" id="KYB26434.1"/>
    </source>
</evidence>
<organism evidence="15 16">
    <name type="scientific">Tribolium castaneum</name>
    <name type="common">Red flour beetle</name>
    <dbReference type="NCBI Taxonomy" id="7070"/>
    <lineage>
        <taxon>Eukaryota</taxon>
        <taxon>Metazoa</taxon>
        <taxon>Ecdysozoa</taxon>
        <taxon>Arthropoda</taxon>
        <taxon>Hexapoda</taxon>
        <taxon>Insecta</taxon>
        <taxon>Pterygota</taxon>
        <taxon>Neoptera</taxon>
        <taxon>Endopterygota</taxon>
        <taxon>Coleoptera</taxon>
        <taxon>Polyphaga</taxon>
        <taxon>Cucujiformia</taxon>
        <taxon>Tenebrionidae</taxon>
        <taxon>Tenebrionidae incertae sedis</taxon>
        <taxon>Tribolium</taxon>
    </lineage>
</organism>
<accession>A0A139WES4</accession>
<evidence type="ECO:0000256" key="14">
    <source>
        <dbReference type="RuleBase" id="RU000461"/>
    </source>
</evidence>
<dbReference type="PRINTS" id="PR00385">
    <property type="entry name" value="P450"/>
</dbReference>
<keyword evidence="16" id="KW-1185">Reference proteome</keyword>
<dbReference type="InterPro" id="IPR017972">
    <property type="entry name" value="Cyt_P450_CS"/>
</dbReference>
<dbReference type="SUPFAM" id="SSF48264">
    <property type="entry name" value="Cytochrome P450"/>
    <property type="match status" value="1"/>
</dbReference>
<comment type="subcellular location">
    <subcellularLocation>
        <location evidence="3">Endoplasmic reticulum membrane</location>
        <topology evidence="3">Peripheral membrane protein</topology>
    </subcellularLocation>
    <subcellularLocation>
        <location evidence="2">Microsome membrane</location>
        <topology evidence="2">Peripheral membrane protein</topology>
    </subcellularLocation>
</comment>
<dbReference type="InterPro" id="IPR001128">
    <property type="entry name" value="Cyt_P450"/>
</dbReference>
<dbReference type="PANTHER" id="PTHR24292">
    <property type="entry name" value="CYTOCHROME P450"/>
    <property type="match status" value="1"/>
</dbReference>
<evidence type="ECO:0000256" key="12">
    <source>
        <dbReference type="ARBA" id="ARBA00023136"/>
    </source>
</evidence>
<dbReference type="PANTHER" id="PTHR24292:SF100">
    <property type="entry name" value="CYTOCHROME P450 6A16, ISOFORM B-RELATED"/>
    <property type="match status" value="1"/>
</dbReference>
<evidence type="ECO:0000256" key="1">
    <source>
        <dbReference type="ARBA" id="ARBA00001971"/>
    </source>
</evidence>
<comment type="similarity">
    <text evidence="4 14">Belongs to the cytochrome P450 family.</text>
</comment>
<evidence type="ECO:0000256" key="6">
    <source>
        <dbReference type="ARBA" id="ARBA00022723"/>
    </source>
</evidence>
<sequence>MTYWQKLGVPTLNPAMLFGDTKKMFLGECTFGEQFLDIYNKFKARGVKHGGVYLGIKPFYLPLEPELVKHIMQNDFEHFVNHGLYMDKENDPLSGHLFNLEDEKWKNMRNKLTPTFTSGKLKMMFQTLANCTVGLQTIMDDADTNHTPLDIKDILGRFTTDIIGSVAFGLECNSLKDPDALFRKYGRKVFEMDIWERLKMFTQFVLSHRVLLIKDTVEYREKNNVSRKDFMHLLLQLKNRGSVTDDDKVTDDHGKAQEKALTLNELSAQAFVFFIAGFETSSTTMTFALFELSTNPHIQDKLREEINQVLEKYDDKLTYDAMMELTYMEKVINETLRKYPPAPVLFRRCNKDYKVPNTSIIIQKGIDVAIPVLGLHTDPDYYPNPEDFDPERFSEDNKNKRPGFTWLPFGEGPRVCIGLRFGVLQTKVGLTALLKNYRVKLSPKTKMPLKMDKTSDFCRRRNLA</sequence>
<keyword evidence="12" id="KW-0472">Membrane</keyword>
<dbReference type="CDD" id="cd11056">
    <property type="entry name" value="CYP6-like"/>
    <property type="match status" value="1"/>
</dbReference>
<protein>
    <submittedName>
        <fullName evidence="15">Putative cytochrome P450 6a14-like Protein</fullName>
    </submittedName>
</protein>
<keyword evidence="9 14" id="KW-0560">Oxidoreductase</keyword>
<evidence type="ECO:0000256" key="7">
    <source>
        <dbReference type="ARBA" id="ARBA00022824"/>
    </source>
</evidence>
<proteinExistence type="inferred from homology"/>
<dbReference type="EMBL" id="KQ971354">
    <property type="protein sequence ID" value="KYB26434.1"/>
    <property type="molecule type" value="Genomic_DNA"/>
</dbReference>
<dbReference type="InterPro" id="IPR050476">
    <property type="entry name" value="Insect_CytP450_Detox"/>
</dbReference>
<dbReference type="PROSITE" id="PS00086">
    <property type="entry name" value="CYTOCHROME_P450"/>
    <property type="match status" value="1"/>
</dbReference>
<evidence type="ECO:0000256" key="2">
    <source>
        <dbReference type="ARBA" id="ARBA00004174"/>
    </source>
</evidence>
<evidence type="ECO:0000256" key="3">
    <source>
        <dbReference type="ARBA" id="ARBA00004406"/>
    </source>
</evidence>
<keyword evidence="7" id="KW-0256">Endoplasmic reticulum</keyword>